<dbReference type="PANTHER" id="PTHR43649:SF34">
    <property type="entry name" value="ABC TRANSPORTER PERIPLASMIC-BINDING PROTEIN YCJN-RELATED"/>
    <property type="match status" value="1"/>
</dbReference>
<accession>A0A963YNY1</accession>
<dbReference type="InterPro" id="IPR006059">
    <property type="entry name" value="SBP"/>
</dbReference>
<dbReference type="EMBL" id="JAESVB010000001">
    <property type="protein sequence ID" value="MCB8874361.1"/>
    <property type="molecule type" value="Genomic_DNA"/>
</dbReference>
<organism evidence="5 6">
    <name type="scientific">Acidisoma silvae</name>
    <dbReference type="NCBI Taxonomy" id="2802396"/>
    <lineage>
        <taxon>Bacteria</taxon>
        <taxon>Pseudomonadati</taxon>
        <taxon>Pseudomonadota</taxon>
        <taxon>Alphaproteobacteria</taxon>
        <taxon>Acetobacterales</taxon>
        <taxon>Acidocellaceae</taxon>
        <taxon>Acidisoma</taxon>
    </lineage>
</organism>
<dbReference type="Gene3D" id="3.40.190.10">
    <property type="entry name" value="Periplasmic binding protein-like II"/>
    <property type="match status" value="2"/>
</dbReference>
<reference evidence="5" key="2">
    <citation type="submission" date="2021-01" db="EMBL/GenBank/DDBJ databases">
        <authorList>
            <person name="Mieszkin S."/>
            <person name="Pouder E."/>
            <person name="Alain K."/>
        </authorList>
    </citation>
    <scope>NUCLEOTIDE SEQUENCE</scope>
    <source>
        <strain evidence="5">HW T2.11</strain>
    </source>
</reference>
<reference evidence="5" key="1">
    <citation type="journal article" date="2021" name="Microorganisms">
        <title>Acidisoma silvae sp. nov. and Acidisomacellulosilytica sp. nov., Two Acidophilic Bacteria Isolated from Decaying Wood, Hydrolyzing Cellulose and Producing Poly-3-hydroxybutyrate.</title>
        <authorList>
            <person name="Mieszkin S."/>
            <person name="Pouder E."/>
            <person name="Uroz S."/>
            <person name="Simon-Colin C."/>
            <person name="Alain K."/>
        </authorList>
    </citation>
    <scope>NUCLEOTIDE SEQUENCE</scope>
    <source>
        <strain evidence="5">HW T2.11</strain>
    </source>
</reference>
<dbReference type="PANTHER" id="PTHR43649">
    <property type="entry name" value="ARABINOSE-BINDING PROTEIN-RELATED"/>
    <property type="match status" value="1"/>
</dbReference>
<comment type="subcellular location">
    <subcellularLocation>
        <location evidence="1">Periplasm</location>
    </subcellularLocation>
</comment>
<dbReference type="NCBIfam" id="TIGR01409">
    <property type="entry name" value="TAT_signal_seq"/>
    <property type="match status" value="1"/>
</dbReference>
<comment type="similarity">
    <text evidence="2">Belongs to the bacterial solute-binding protein 1 family.</text>
</comment>
<dbReference type="Pfam" id="PF01547">
    <property type="entry name" value="SBP_bac_1"/>
    <property type="match status" value="1"/>
</dbReference>
<dbReference type="SUPFAM" id="SSF53850">
    <property type="entry name" value="Periplasmic binding protein-like II"/>
    <property type="match status" value="1"/>
</dbReference>
<name>A0A963YNY1_9PROT</name>
<keyword evidence="6" id="KW-1185">Reference proteome</keyword>
<dbReference type="Proteomes" id="UP000708298">
    <property type="component" value="Unassembled WGS sequence"/>
</dbReference>
<gene>
    <name evidence="5" type="ORF">ASILVAE211_04130</name>
</gene>
<dbReference type="InterPro" id="IPR050490">
    <property type="entry name" value="Bact_solute-bd_prot1"/>
</dbReference>
<proteinExistence type="inferred from homology"/>
<dbReference type="InterPro" id="IPR019546">
    <property type="entry name" value="TAT_signal_bac_arc"/>
</dbReference>
<evidence type="ECO:0000256" key="1">
    <source>
        <dbReference type="ARBA" id="ARBA00004418"/>
    </source>
</evidence>
<protein>
    <submittedName>
        <fullName evidence="5">Extracellular solute-binding protein</fullName>
    </submittedName>
</protein>
<dbReference type="AlphaFoldDB" id="A0A963YNY1"/>
<comment type="caution">
    <text evidence="5">The sequence shown here is derived from an EMBL/GenBank/DDBJ whole genome shotgun (WGS) entry which is preliminary data.</text>
</comment>
<evidence type="ECO:0000256" key="2">
    <source>
        <dbReference type="ARBA" id="ARBA00008520"/>
    </source>
</evidence>
<sequence>MRKEIITLNRRGLLKGASALGATAALSMPHIARAQDNPLRGKSIHMSILGIAGWVPSRLGVDLAPDFAKMAKDKYGYDVTFSYAEAPFSQLFQKAATSLATRSQEYNIIISDSQWLGALAQPKWILPLDPVIKKNPALDVEWYAPVVEAAYQIYPDGTKKRWGFPQEGDTMGLYIRKDLLEAPGEAAAFQQKYGRKLPMTWEDFEQLSFDDFVKLIAFFNRPEKGYNGFGGQYSREYDFISCPSMSVMRSTGGDVWDPSTGQIEGIFNSSSNAKALKSWVDLLKYQPPSAINYGIGELIDAFAQGKVFSAMQWCAVGPAMIPDALKDKVMVVPPPGFPDKSGKLVRNYIIGGQPWVINAFNDPDHMQVAIDFMEWWYQPETSLSYAQHGGNPCDKATLSRPDFDAMHPWYRTYKYMLNYSSDFWHDPAYAEMLSTQQEAMTAYATGQIKDPQHALDYAACRQQKILFDEGVATKQPSGACTGMRL</sequence>
<dbReference type="InterPro" id="IPR006311">
    <property type="entry name" value="TAT_signal"/>
</dbReference>
<evidence type="ECO:0000256" key="4">
    <source>
        <dbReference type="ARBA" id="ARBA00022729"/>
    </source>
</evidence>
<dbReference type="GO" id="GO:0042597">
    <property type="term" value="C:periplasmic space"/>
    <property type="evidence" value="ECO:0007669"/>
    <property type="project" value="UniProtKB-SubCell"/>
</dbReference>
<evidence type="ECO:0000313" key="5">
    <source>
        <dbReference type="EMBL" id="MCB8874361.1"/>
    </source>
</evidence>
<keyword evidence="3" id="KW-0813">Transport</keyword>
<evidence type="ECO:0000313" key="6">
    <source>
        <dbReference type="Proteomes" id="UP000708298"/>
    </source>
</evidence>
<evidence type="ECO:0000256" key="3">
    <source>
        <dbReference type="ARBA" id="ARBA00022448"/>
    </source>
</evidence>
<dbReference type="PROSITE" id="PS51318">
    <property type="entry name" value="TAT"/>
    <property type="match status" value="1"/>
</dbReference>
<dbReference type="RefSeq" id="WP_227319999.1">
    <property type="nucleotide sequence ID" value="NZ_JAESVB010000001.1"/>
</dbReference>
<keyword evidence="4" id="KW-0732">Signal</keyword>